<reference evidence="2 3" key="1">
    <citation type="submission" date="2020-06" db="EMBL/GenBank/DDBJ databases">
        <authorList>
            <person name="Li R."/>
            <person name="Bekaert M."/>
        </authorList>
    </citation>
    <scope>NUCLEOTIDE SEQUENCE [LARGE SCALE GENOMIC DNA]</scope>
    <source>
        <strain evidence="3">wild</strain>
    </source>
</reference>
<dbReference type="AlphaFoldDB" id="A0A6J8AT04"/>
<gene>
    <name evidence="2" type="ORF">MCOR_11071</name>
</gene>
<keyword evidence="3" id="KW-1185">Reference proteome</keyword>
<accession>A0A6J8AT04</accession>
<evidence type="ECO:0000313" key="3">
    <source>
        <dbReference type="Proteomes" id="UP000507470"/>
    </source>
</evidence>
<evidence type="ECO:0000259" key="1">
    <source>
        <dbReference type="PROSITE" id="PS50878"/>
    </source>
</evidence>
<feature type="domain" description="Reverse transcriptase" evidence="1">
    <location>
        <begin position="1"/>
        <end position="113"/>
    </location>
</feature>
<protein>
    <recommendedName>
        <fullName evidence="1">Reverse transcriptase domain-containing protein</fullName>
    </recommendedName>
</protein>
<dbReference type="EMBL" id="CACVKT020001887">
    <property type="protein sequence ID" value="CAC5373237.1"/>
    <property type="molecule type" value="Genomic_DNA"/>
</dbReference>
<evidence type="ECO:0000313" key="2">
    <source>
        <dbReference type="EMBL" id="CAC5373237.1"/>
    </source>
</evidence>
<dbReference type="PROSITE" id="PS50878">
    <property type="entry name" value="RT_POL"/>
    <property type="match status" value="1"/>
</dbReference>
<dbReference type="OrthoDB" id="6164801at2759"/>
<name>A0A6J8AT04_MYTCO</name>
<dbReference type="Pfam" id="PF00078">
    <property type="entry name" value="RVT_1"/>
    <property type="match status" value="1"/>
</dbReference>
<dbReference type="Proteomes" id="UP000507470">
    <property type="component" value="Unassembled WGS sequence"/>
</dbReference>
<sequence length="347" mass="39647">MENGFSNSFPVRQGVRQGGILSTHLYKLYINDLLTELEENGMGQYIGTNFTGCPTCADDIILLSSTEEEMQSMLDTSKRYSDKHRYKIHPTKSVTINKYSNSKTTKSEVQFKLDDKNMPSANQAISAVYLLLGALPIEAEIHKRVRSLFYSIFSSNNENLKKALERQYVLQTHELTFLNRVADLLYMYNLPPWTYLKDQLPSKLSWKCKAREAINNYWKVNLQRDANSKTTLKFLCIPNLDIGKPHTIWNSLPPNIGELRKATIKARLCTGTYIFQSQKARFSNINLDATCPICQLEEEDIIHFLTRCPVLEGIRRESLSVIKRITISKIGLETGIPILTTELVLPN</sequence>
<dbReference type="InterPro" id="IPR000477">
    <property type="entry name" value="RT_dom"/>
</dbReference>
<organism evidence="2 3">
    <name type="scientific">Mytilus coruscus</name>
    <name type="common">Sea mussel</name>
    <dbReference type="NCBI Taxonomy" id="42192"/>
    <lineage>
        <taxon>Eukaryota</taxon>
        <taxon>Metazoa</taxon>
        <taxon>Spiralia</taxon>
        <taxon>Lophotrochozoa</taxon>
        <taxon>Mollusca</taxon>
        <taxon>Bivalvia</taxon>
        <taxon>Autobranchia</taxon>
        <taxon>Pteriomorphia</taxon>
        <taxon>Mytilida</taxon>
        <taxon>Mytiloidea</taxon>
        <taxon>Mytilidae</taxon>
        <taxon>Mytilinae</taxon>
        <taxon>Mytilus</taxon>
    </lineage>
</organism>
<proteinExistence type="predicted"/>